<dbReference type="FunFam" id="3.30.160.60:FF:000624">
    <property type="entry name" value="zinc finger protein 697"/>
    <property type="match status" value="1"/>
</dbReference>
<keyword evidence="8" id="KW-0862">Zinc</keyword>
<feature type="domain" description="C2H2-type" evidence="16">
    <location>
        <begin position="593"/>
        <end position="615"/>
    </location>
</feature>
<feature type="domain" description="C2H2-type" evidence="16">
    <location>
        <begin position="638"/>
        <end position="665"/>
    </location>
</feature>
<keyword evidence="3" id="KW-1003">Cell membrane</keyword>
<evidence type="ECO:0000256" key="11">
    <source>
        <dbReference type="ARBA" id="ARBA00023136"/>
    </source>
</evidence>
<keyword evidence="10" id="KW-0805">Transcription regulation</keyword>
<keyword evidence="7 14" id="KW-0863">Zinc-finger</keyword>
<dbReference type="GO" id="GO:0050916">
    <property type="term" value="P:sensory perception of sweet taste"/>
    <property type="evidence" value="ECO:0007669"/>
    <property type="project" value="UniProtKB-ARBA"/>
</dbReference>
<keyword evidence="12" id="KW-0804">Transcription</keyword>
<dbReference type="SMART" id="SM00355">
    <property type="entry name" value="ZnF_C2H2"/>
    <property type="match status" value="6"/>
</dbReference>
<dbReference type="InterPro" id="IPR036236">
    <property type="entry name" value="Znf_C2H2_sf"/>
</dbReference>
<dbReference type="PANTHER" id="PTHR21421:SF29">
    <property type="entry name" value="GUSTATORY RECEPTOR 5A FOR TREHALOSE-RELATED"/>
    <property type="match status" value="1"/>
</dbReference>
<dbReference type="InterPro" id="IPR036748">
    <property type="entry name" value="MTH938-like_sf"/>
</dbReference>
<feature type="transmembrane region" description="Helical" evidence="15">
    <location>
        <begin position="70"/>
        <end position="90"/>
    </location>
</feature>
<dbReference type="InterPro" id="IPR009318">
    <property type="entry name" value="Gustatory_rcpt"/>
</dbReference>
<feature type="transmembrane region" description="Helical" evidence="15">
    <location>
        <begin position="187"/>
        <end position="205"/>
    </location>
</feature>
<comment type="subcellular location">
    <subcellularLocation>
        <location evidence="1">Cell membrane</location>
        <topology evidence="1">Multi-pass membrane protein</topology>
    </subcellularLocation>
</comment>
<evidence type="ECO:0000256" key="7">
    <source>
        <dbReference type="ARBA" id="ARBA00022771"/>
    </source>
</evidence>
<keyword evidence="4 15" id="KW-0812">Transmembrane</keyword>
<feature type="domain" description="C2H2-type" evidence="16">
    <location>
        <begin position="750"/>
        <end position="777"/>
    </location>
</feature>
<evidence type="ECO:0000256" key="15">
    <source>
        <dbReference type="SAM" id="Phobius"/>
    </source>
</evidence>
<keyword evidence="5" id="KW-0479">Metal-binding</keyword>
<feature type="domain" description="C2H2-type" evidence="16">
    <location>
        <begin position="666"/>
        <end position="693"/>
    </location>
</feature>
<dbReference type="GO" id="GO:0008270">
    <property type="term" value="F:zinc ion binding"/>
    <property type="evidence" value="ECO:0007669"/>
    <property type="project" value="UniProtKB-KW"/>
</dbReference>
<dbReference type="Gene3D" id="3.30.160.60">
    <property type="entry name" value="Classic Zinc Finger"/>
    <property type="match status" value="5"/>
</dbReference>
<proteinExistence type="inferred from homology"/>
<accession>A0A482W5H1</accession>
<comment type="similarity">
    <text evidence="2">Belongs to the insect chemoreceptor superfamily. Gustatory receptor (GR) family. Gr5a subfamily.</text>
</comment>
<dbReference type="Gene3D" id="3.40.1230.10">
    <property type="entry name" value="MTH938-like"/>
    <property type="match status" value="1"/>
</dbReference>
<dbReference type="FunFam" id="3.30.160.60:FF:002343">
    <property type="entry name" value="Zinc finger protein 33A"/>
    <property type="match status" value="1"/>
</dbReference>
<dbReference type="Pfam" id="PF06151">
    <property type="entry name" value="Trehalose_recp"/>
    <property type="match status" value="1"/>
</dbReference>
<protein>
    <submittedName>
        <fullName evidence="17">Zinc finger protein 2-like</fullName>
    </submittedName>
</protein>
<dbReference type="FunFam" id="3.30.160.60:FF:002548">
    <property type="entry name" value="Zinc finger and SCAN domain-containing protein 29"/>
    <property type="match status" value="1"/>
</dbReference>
<dbReference type="PROSITE" id="PS00028">
    <property type="entry name" value="ZINC_FINGER_C2H2_1"/>
    <property type="match status" value="6"/>
</dbReference>
<keyword evidence="13" id="KW-0675">Receptor</keyword>
<evidence type="ECO:0000259" key="16">
    <source>
        <dbReference type="PROSITE" id="PS50157"/>
    </source>
</evidence>
<evidence type="ECO:0000256" key="6">
    <source>
        <dbReference type="ARBA" id="ARBA00022737"/>
    </source>
</evidence>
<reference evidence="17 18" key="1">
    <citation type="submission" date="2017-03" db="EMBL/GenBank/DDBJ databases">
        <title>Genome of the blue death feigning beetle - Asbolus verrucosus.</title>
        <authorList>
            <person name="Rider S.D."/>
        </authorList>
    </citation>
    <scope>NUCLEOTIDE SEQUENCE [LARGE SCALE GENOMIC DNA]</scope>
    <source>
        <strain evidence="17">Butters</strain>
        <tissue evidence="17">Head and leg muscle</tissue>
    </source>
</reference>
<dbReference type="SUPFAM" id="SSF64076">
    <property type="entry name" value="MTH938-like"/>
    <property type="match status" value="1"/>
</dbReference>
<dbReference type="GO" id="GO:0005886">
    <property type="term" value="C:plasma membrane"/>
    <property type="evidence" value="ECO:0007669"/>
    <property type="project" value="UniProtKB-SubCell"/>
</dbReference>
<dbReference type="OrthoDB" id="5800391at2759"/>
<keyword evidence="18" id="KW-1185">Reference proteome</keyword>
<feature type="transmembrane region" description="Helical" evidence="15">
    <location>
        <begin position="31"/>
        <end position="49"/>
    </location>
</feature>
<feature type="transmembrane region" description="Helical" evidence="15">
    <location>
        <begin position="212"/>
        <end position="237"/>
    </location>
</feature>
<dbReference type="GO" id="GO:0045892">
    <property type="term" value="P:negative regulation of DNA-templated transcription"/>
    <property type="evidence" value="ECO:0007669"/>
    <property type="project" value="UniProtKB-ARBA"/>
</dbReference>
<evidence type="ECO:0000256" key="14">
    <source>
        <dbReference type="PROSITE-ProRule" id="PRU00042"/>
    </source>
</evidence>
<dbReference type="FunFam" id="3.30.160.60:FF:001532">
    <property type="entry name" value="Zinc finger protein 483"/>
    <property type="match status" value="1"/>
</dbReference>
<dbReference type="PROSITE" id="PS50157">
    <property type="entry name" value="ZINC_FINGER_C2H2_2"/>
    <property type="match status" value="6"/>
</dbReference>
<feature type="domain" description="C2H2-type" evidence="16">
    <location>
        <begin position="694"/>
        <end position="721"/>
    </location>
</feature>
<evidence type="ECO:0000256" key="1">
    <source>
        <dbReference type="ARBA" id="ARBA00004651"/>
    </source>
</evidence>
<name>A0A482W5H1_ASBVE</name>
<feature type="domain" description="C2H2-type" evidence="16">
    <location>
        <begin position="722"/>
        <end position="749"/>
    </location>
</feature>
<dbReference type="SUPFAM" id="SSF57667">
    <property type="entry name" value="beta-beta-alpha zinc fingers"/>
    <property type="match status" value="3"/>
</dbReference>
<dbReference type="Pfam" id="PF00096">
    <property type="entry name" value="zf-C2H2"/>
    <property type="match status" value="6"/>
</dbReference>
<comment type="caution">
    <text evidence="17">The sequence shown here is derived from an EMBL/GenBank/DDBJ whole genome shotgun (WGS) entry which is preliminary data.</text>
</comment>
<dbReference type="Proteomes" id="UP000292052">
    <property type="component" value="Unassembled WGS sequence"/>
</dbReference>
<dbReference type="InterPro" id="IPR013087">
    <property type="entry name" value="Znf_C2H2_type"/>
</dbReference>
<dbReference type="AlphaFoldDB" id="A0A482W5H1"/>
<evidence type="ECO:0000313" key="17">
    <source>
        <dbReference type="EMBL" id="RZC39788.1"/>
    </source>
</evidence>
<evidence type="ECO:0000313" key="18">
    <source>
        <dbReference type="Proteomes" id="UP000292052"/>
    </source>
</evidence>
<dbReference type="Pfam" id="PF04430">
    <property type="entry name" value="DUF498"/>
    <property type="match status" value="1"/>
</dbReference>
<organism evidence="17 18">
    <name type="scientific">Asbolus verrucosus</name>
    <name type="common">Desert ironclad beetle</name>
    <dbReference type="NCBI Taxonomy" id="1661398"/>
    <lineage>
        <taxon>Eukaryota</taxon>
        <taxon>Metazoa</taxon>
        <taxon>Ecdysozoa</taxon>
        <taxon>Arthropoda</taxon>
        <taxon>Hexapoda</taxon>
        <taxon>Insecta</taxon>
        <taxon>Pterygota</taxon>
        <taxon>Neoptera</taxon>
        <taxon>Endopterygota</taxon>
        <taxon>Coleoptera</taxon>
        <taxon>Polyphaga</taxon>
        <taxon>Cucujiformia</taxon>
        <taxon>Tenebrionidae</taxon>
        <taxon>Pimeliinae</taxon>
        <taxon>Asbolus</taxon>
    </lineage>
</organism>
<dbReference type="PANTHER" id="PTHR21421">
    <property type="entry name" value="GUSTATORY RECEPTOR"/>
    <property type="match status" value="1"/>
</dbReference>
<evidence type="ECO:0000256" key="9">
    <source>
        <dbReference type="ARBA" id="ARBA00022989"/>
    </source>
</evidence>
<evidence type="ECO:0000256" key="10">
    <source>
        <dbReference type="ARBA" id="ARBA00023015"/>
    </source>
</evidence>
<evidence type="ECO:0000256" key="8">
    <source>
        <dbReference type="ARBA" id="ARBA00022833"/>
    </source>
</evidence>
<sequence>MRIIRKMKSDLALTIEPDTALSYPQPSFHETFSFVIVFGQFFGIMPLYGMTRKNVQEVRFTWKSARLVYATYNFIGAFVMGVFCILQFALDGLMLDKTATMSFYILNSFAALQFILTAKNWSIILKEWSFMEMSMRGYSHLINLKKKFIILISVIMLLALVEHLLFITNALMLSQNCKNYLKYPDQVYFAVAFPSVFTVIDYSPWKASLVEIANILATVTWNFTDLFIILISCSLAARFSQINKRLENSKVVHEKFWKEIREDYNKLAHLTGVVDRHLSPLITISFVSNTFFICVQLYNSLKERVGIVETIYYFFSFGFLLGRTVAVTLYGAWINDESRKPLQILHSVPSEHYCGEISRLIQQINSSPVGITGLRFFMMASTIVTFELMFLQFGPLMKNNYSPADLEEYSVTCLSEEGDMRSVFSIDESIGETMRLFEMLMSCAAVQVLENDGLPNQLCERSDATLRQLLGKPMQATFMELKPLLTNEPHEPTLSDVINTVTGNIHSVTGSVAEVLNSTVDTVGVNNINIHDTFKCENSPDFKTKLEFVDNDVLGGMDPDSCGSDLETKVNLQTIKKDTKKRKIKDDTEQPIYPCEECTQCFTTMVDLKAHSKTHPKILCGSGSLAMHMKTHTGVKDHICPYCGKGFTTPSNLIIHKRTHTGERPYVCNECGKGFPDPSRLTVHARSHSGEKPYVCSDCGRGCVSSSQLKKHRRIHTGEKPYQCNLCPKAFPRSEDLRIHIKTHTGDRNHICGICKKGFYQASTLKVHLRIHTGEKPRYLYQGKRLESPGAYEAEGKTTVNILNNETELGLMINGFSQMGFRLNNDITVLGSMVIFPRSVLSWSVSDINEITEESLSLLTILEPKLDIVVLGIGDPQKDFSFYKKVVPFSRRHKLTFEILPTLQACATFNFLNSEGRHVAGALIPPQTVTVDYDDVLKTKLRYQNLYERE</sequence>
<feature type="transmembrane region" description="Helical" evidence="15">
    <location>
        <begin position="148"/>
        <end position="167"/>
    </location>
</feature>
<evidence type="ECO:0000256" key="12">
    <source>
        <dbReference type="ARBA" id="ARBA00023163"/>
    </source>
</evidence>
<dbReference type="STRING" id="1661398.A0A482W5H1"/>
<gene>
    <name evidence="17" type="ORF">BDFB_003657</name>
</gene>
<evidence type="ECO:0000256" key="2">
    <source>
        <dbReference type="ARBA" id="ARBA00005327"/>
    </source>
</evidence>
<dbReference type="SUPFAM" id="SSF57716">
    <property type="entry name" value="Glucocorticoid receptor-like (DNA-binding domain)"/>
    <property type="match status" value="1"/>
</dbReference>
<evidence type="ECO:0000256" key="5">
    <source>
        <dbReference type="ARBA" id="ARBA00022723"/>
    </source>
</evidence>
<evidence type="ECO:0000256" key="3">
    <source>
        <dbReference type="ARBA" id="ARBA00022475"/>
    </source>
</evidence>
<dbReference type="GO" id="GO:0008527">
    <property type="term" value="F:taste receptor activity"/>
    <property type="evidence" value="ECO:0007669"/>
    <property type="project" value="InterPro"/>
</dbReference>
<evidence type="ECO:0000256" key="13">
    <source>
        <dbReference type="ARBA" id="ARBA00023170"/>
    </source>
</evidence>
<dbReference type="InterPro" id="IPR007523">
    <property type="entry name" value="NDUFAF3/AAMDC"/>
</dbReference>
<keyword evidence="11 15" id="KW-0472">Membrane</keyword>
<feature type="transmembrane region" description="Helical" evidence="15">
    <location>
        <begin position="311"/>
        <end position="333"/>
    </location>
</feature>
<dbReference type="EMBL" id="QDEB01031396">
    <property type="protein sequence ID" value="RZC39788.1"/>
    <property type="molecule type" value="Genomic_DNA"/>
</dbReference>
<keyword evidence="9 15" id="KW-1133">Transmembrane helix</keyword>
<evidence type="ECO:0000256" key="4">
    <source>
        <dbReference type="ARBA" id="ARBA00022692"/>
    </source>
</evidence>
<feature type="transmembrane region" description="Helical" evidence="15">
    <location>
        <begin position="102"/>
        <end position="128"/>
    </location>
</feature>
<keyword evidence="6" id="KW-0677">Repeat</keyword>
<dbReference type="FunFam" id="3.30.160.60:FF:000495">
    <property type="entry name" value="zinc finger protein 668"/>
    <property type="match status" value="1"/>
</dbReference>